<dbReference type="EMBL" id="JBHUGD010000001">
    <property type="protein sequence ID" value="MFD1945938.1"/>
    <property type="molecule type" value="Genomic_DNA"/>
</dbReference>
<dbReference type="RefSeq" id="WP_343915152.1">
    <property type="nucleotide sequence ID" value="NZ_BAAAJT010000002.1"/>
</dbReference>
<evidence type="ECO:0000313" key="1">
    <source>
        <dbReference type="EMBL" id="MFD1945938.1"/>
    </source>
</evidence>
<dbReference type="Proteomes" id="UP001597351">
    <property type="component" value="Unassembled WGS sequence"/>
</dbReference>
<name>A0ABW4TKL0_9ACTN</name>
<proteinExistence type="predicted"/>
<organism evidence="1 2">
    <name type="scientific">Nocardioides aestuarii</name>
    <dbReference type="NCBI Taxonomy" id="252231"/>
    <lineage>
        <taxon>Bacteria</taxon>
        <taxon>Bacillati</taxon>
        <taxon>Actinomycetota</taxon>
        <taxon>Actinomycetes</taxon>
        <taxon>Propionibacteriales</taxon>
        <taxon>Nocardioidaceae</taxon>
        <taxon>Nocardioides</taxon>
    </lineage>
</organism>
<reference evidence="2" key="1">
    <citation type="journal article" date="2019" name="Int. J. Syst. Evol. Microbiol.">
        <title>The Global Catalogue of Microorganisms (GCM) 10K type strain sequencing project: providing services to taxonomists for standard genome sequencing and annotation.</title>
        <authorList>
            <consortium name="The Broad Institute Genomics Platform"/>
            <consortium name="The Broad Institute Genome Sequencing Center for Infectious Disease"/>
            <person name="Wu L."/>
            <person name="Ma J."/>
        </authorList>
    </citation>
    <scope>NUCLEOTIDE SEQUENCE [LARGE SCALE GENOMIC DNA]</scope>
    <source>
        <strain evidence="2">CGMCC 1.12477</strain>
    </source>
</reference>
<evidence type="ECO:0000313" key="2">
    <source>
        <dbReference type="Proteomes" id="UP001597351"/>
    </source>
</evidence>
<gene>
    <name evidence="1" type="ORF">ACFSDE_03985</name>
</gene>
<keyword evidence="2" id="KW-1185">Reference proteome</keyword>
<accession>A0ABW4TKL0</accession>
<comment type="caution">
    <text evidence="1">The sequence shown here is derived from an EMBL/GenBank/DDBJ whole genome shotgun (WGS) entry which is preliminary data.</text>
</comment>
<protein>
    <submittedName>
        <fullName evidence="1">Uncharacterized protein</fullName>
    </submittedName>
</protein>
<sequence>MSEPEPQLLDLRLWDQSALVLFDWLMTRDEDSLPFTHPAQKQALRDLATSIEWARGLGHTDAELTVAQEQVARDMADDDRSI</sequence>